<comment type="caution">
    <text evidence="1">The sequence shown here is derived from an EMBL/GenBank/DDBJ whole genome shotgun (WGS) entry which is preliminary data.</text>
</comment>
<protein>
    <submittedName>
        <fullName evidence="1">Uncharacterized protein</fullName>
    </submittedName>
</protein>
<keyword evidence="2" id="KW-1185">Reference proteome</keyword>
<organism evidence="1 2">
    <name type="scientific">Clitoria ternatea</name>
    <name type="common">Butterfly pea</name>
    <dbReference type="NCBI Taxonomy" id="43366"/>
    <lineage>
        <taxon>Eukaryota</taxon>
        <taxon>Viridiplantae</taxon>
        <taxon>Streptophyta</taxon>
        <taxon>Embryophyta</taxon>
        <taxon>Tracheophyta</taxon>
        <taxon>Spermatophyta</taxon>
        <taxon>Magnoliopsida</taxon>
        <taxon>eudicotyledons</taxon>
        <taxon>Gunneridae</taxon>
        <taxon>Pentapetalae</taxon>
        <taxon>rosids</taxon>
        <taxon>fabids</taxon>
        <taxon>Fabales</taxon>
        <taxon>Fabaceae</taxon>
        <taxon>Papilionoideae</taxon>
        <taxon>50 kb inversion clade</taxon>
        <taxon>NPAAA clade</taxon>
        <taxon>indigoferoid/millettioid clade</taxon>
        <taxon>Phaseoleae</taxon>
        <taxon>Clitoria</taxon>
    </lineage>
</organism>
<dbReference type="Proteomes" id="UP001359559">
    <property type="component" value="Unassembled WGS sequence"/>
</dbReference>
<evidence type="ECO:0000313" key="2">
    <source>
        <dbReference type="Proteomes" id="UP001359559"/>
    </source>
</evidence>
<accession>A0AAN9J5J3</accession>
<proteinExistence type="predicted"/>
<evidence type="ECO:0000313" key="1">
    <source>
        <dbReference type="EMBL" id="KAK7292647.1"/>
    </source>
</evidence>
<reference evidence="1 2" key="1">
    <citation type="submission" date="2024-01" db="EMBL/GenBank/DDBJ databases">
        <title>The genomes of 5 underutilized Papilionoideae crops provide insights into root nodulation and disease resistance.</title>
        <authorList>
            <person name="Yuan L."/>
        </authorList>
    </citation>
    <scope>NUCLEOTIDE SEQUENCE [LARGE SCALE GENOMIC DNA]</scope>
    <source>
        <strain evidence="1">LY-2023</strain>
        <tissue evidence="1">Leaf</tissue>
    </source>
</reference>
<dbReference type="EMBL" id="JAYKXN010000004">
    <property type="protein sequence ID" value="KAK7292647.1"/>
    <property type="molecule type" value="Genomic_DNA"/>
</dbReference>
<gene>
    <name evidence="1" type="ORF">RJT34_15498</name>
</gene>
<sequence length="90" mass="10301">MDVRKIHWMKNEEALGIGWALDLLKELCFGNIVMAIDCQEISNWLCLAINRKSASGVENCLENLAFKLKEKNRRGTVLYRNITTNVVVFS</sequence>
<dbReference type="AlphaFoldDB" id="A0AAN9J5J3"/>
<name>A0AAN9J5J3_CLITE</name>